<name>A0ABP9Q0Y3_9ACTN</name>
<evidence type="ECO:0000313" key="2">
    <source>
        <dbReference type="EMBL" id="GAA5155104.1"/>
    </source>
</evidence>
<reference evidence="3" key="1">
    <citation type="journal article" date="2019" name="Int. J. Syst. Evol. Microbiol.">
        <title>The Global Catalogue of Microorganisms (GCM) 10K type strain sequencing project: providing services to taxonomists for standard genome sequencing and annotation.</title>
        <authorList>
            <consortium name="The Broad Institute Genomics Platform"/>
            <consortium name="The Broad Institute Genome Sequencing Center for Infectious Disease"/>
            <person name="Wu L."/>
            <person name="Ma J."/>
        </authorList>
    </citation>
    <scope>NUCLEOTIDE SEQUENCE [LARGE SCALE GENOMIC DNA]</scope>
    <source>
        <strain evidence="3">JCM 18459</strain>
    </source>
</reference>
<sequence length="150" mass="16666">MALRDTMRERAQPWLQPGEQVQVVFGGQKITQWWIMLSALVLLIANRYRVVVATDRRILVLAGTRMSQSKVTGVLAELPRATPIGPPSGLWWKCESLGEPLYVHRRFHKDVVAADSMRPQHPQSGPYPQGPSYPQGPPPPYPPGPASPTP</sequence>
<dbReference type="Proteomes" id="UP001500221">
    <property type="component" value="Unassembled WGS sequence"/>
</dbReference>
<keyword evidence="3" id="KW-1185">Reference proteome</keyword>
<evidence type="ECO:0000256" key="1">
    <source>
        <dbReference type="SAM" id="MobiDB-lite"/>
    </source>
</evidence>
<accession>A0ABP9Q0Y3</accession>
<protein>
    <recommendedName>
        <fullName evidence="4">SH3 domain-containing protein</fullName>
    </recommendedName>
</protein>
<dbReference type="EMBL" id="BAABKG010000006">
    <property type="protein sequence ID" value="GAA5155104.1"/>
    <property type="molecule type" value="Genomic_DNA"/>
</dbReference>
<evidence type="ECO:0008006" key="4">
    <source>
        <dbReference type="Google" id="ProtNLM"/>
    </source>
</evidence>
<organism evidence="2 3">
    <name type="scientific">Nocardioides marinquilinus</name>
    <dbReference type="NCBI Taxonomy" id="1210400"/>
    <lineage>
        <taxon>Bacteria</taxon>
        <taxon>Bacillati</taxon>
        <taxon>Actinomycetota</taxon>
        <taxon>Actinomycetes</taxon>
        <taxon>Propionibacteriales</taxon>
        <taxon>Nocardioidaceae</taxon>
        <taxon>Nocardioides</taxon>
    </lineage>
</organism>
<gene>
    <name evidence="2" type="ORF">GCM10023340_39710</name>
</gene>
<comment type="caution">
    <text evidence="2">The sequence shown here is derived from an EMBL/GenBank/DDBJ whole genome shotgun (WGS) entry which is preliminary data.</text>
</comment>
<feature type="region of interest" description="Disordered" evidence="1">
    <location>
        <begin position="115"/>
        <end position="150"/>
    </location>
</feature>
<dbReference type="RefSeq" id="WP_345462923.1">
    <property type="nucleotide sequence ID" value="NZ_BAABKG010000006.1"/>
</dbReference>
<evidence type="ECO:0000313" key="3">
    <source>
        <dbReference type="Proteomes" id="UP001500221"/>
    </source>
</evidence>
<feature type="compositionally biased region" description="Pro residues" evidence="1">
    <location>
        <begin position="128"/>
        <end position="150"/>
    </location>
</feature>
<proteinExistence type="predicted"/>